<feature type="region of interest" description="Disordered" evidence="1">
    <location>
        <begin position="18"/>
        <end position="59"/>
    </location>
</feature>
<comment type="caution">
    <text evidence="2">The sequence shown here is derived from an EMBL/GenBank/DDBJ whole genome shotgun (WGS) entry which is preliminary data.</text>
</comment>
<dbReference type="EMBL" id="JACSOD020000450">
    <property type="protein sequence ID" value="MBM6498735.1"/>
    <property type="molecule type" value="Genomic_DNA"/>
</dbReference>
<sequence length="59" mass="6475">MIGIVWCFVSCTADELETNTQNSNSNNAFLERDLEPDPKPDWGKGGYNDDNPPSNEGGN</sequence>
<dbReference type="Proteomes" id="UP000759529">
    <property type="component" value="Unassembled WGS sequence"/>
</dbReference>
<evidence type="ECO:0000313" key="2">
    <source>
        <dbReference type="EMBL" id="MBM6498735.1"/>
    </source>
</evidence>
<dbReference type="RefSeq" id="WP_187658240.1">
    <property type="nucleotide sequence ID" value="NZ_JACSOD020000450.1"/>
</dbReference>
<evidence type="ECO:0000313" key="3">
    <source>
        <dbReference type="Proteomes" id="UP000759529"/>
    </source>
</evidence>
<gene>
    <name evidence="2" type="ORF">H9X54_005390</name>
</gene>
<name>A0ABS2CUY1_9FLAO</name>
<feature type="compositionally biased region" description="Polar residues" evidence="1">
    <location>
        <begin position="18"/>
        <end position="28"/>
    </location>
</feature>
<evidence type="ECO:0008006" key="4">
    <source>
        <dbReference type="Google" id="ProtNLM"/>
    </source>
</evidence>
<proteinExistence type="predicted"/>
<protein>
    <recommendedName>
        <fullName evidence="4">Secreted protein</fullName>
    </recommendedName>
</protein>
<accession>A0ABS2CUY1</accession>
<keyword evidence="3" id="KW-1185">Reference proteome</keyword>
<feature type="compositionally biased region" description="Basic and acidic residues" evidence="1">
    <location>
        <begin position="30"/>
        <end position="42"/>
    </location>
</feature>
<evidence type="ECO:0000256" key="1">
    <source>
        <dbReference type="SAM" id="MobiDB-lite"/>
    </source>
</evidence>
<reference evidence="2 3" key="1">
    <citation type="submission" date="2021-02" db="EMBL/GenBank/DDBJ databases">
        <authorList>
            <person name="Jung H.S."/>
            <person name="Chun B.H."/>
            <person name="Jeon C.O."/>
        </authorList>
    </citation>
    <scope>NUCLEOTIDE SEQUENCE [LARGE SCALE GENOMIC DNA]</scope>
    <source>
        <strain evidence="2 3">LMG 25203</strain>
    </source>
</reference>
<organism evidence="2 3">
    <name type="scientific">Flavobacterium macrobrachii</name>
    <dbReference type="NCBI Taxonomy" id="591204"/>
    <lineage>
        <taxon>Bacteria</taxon>
        <taxon>Pseudomonadati</taxon>
        <taxon>Bacteroidota</taxon>
        <taxon>Flavobacteriia</taxon>
        <taxon>Flavobacteriales</taxon>
        <taxon>Flavobacteriaceae</taxon>
        <taxon>Flavobacterium</taxon>
    </lineage>
</organism>